<organism evidence="1">
    <name type="scientific">uncultured Caudovirales phage</name>
    <dbReference type="NCBI Taxonomy" id="2100421"/>
    <lineage>
        <taxon>Viruses</taxon>
        <taxon>Duplodnaviria</taxon>
        <taxon>Heunggongvirae</taxon>
        <taxon>Uroviricota</taxon>
        <taxon>Caudoviricetes</taxon>
        <taxon>Peduoviridae</taxon>
        <taxon>Maltschvirus</taxon>
        <taxon>Maltschvirus maltsch</taxon>
    </lineage>
</organism>
<accession>A0A6J5KZP5</accession>
<gene>
    <name evidence="1" type="ORF">UFOVP89_52</name>
</gene>
<dbReference type="EMBL" id="LR796197">
    <property type="protein sequence ID" value="CAB4126426.1"/>
    <property type="molecule type" value="Genomic_DNA"/>
</dbReference>
<protein>
    <submittedName>
        <fullName evidence="1">Uncharacterized protein</fullName>
    </submittedName>
</protein>
<reference evidence="1" key="1">
    <citation type="submission" date="2020-04" db="EMBL/GenBank/DDBJ databases">
        <authorList>
            <person name="Chiriac C."/>
            <person name="Salcher M."/>
            <person name="Ghai R."/>
            <person name="Kavagutti S V."/>
        </authorList>
    </citation>
    <scope>NUCLEOTIDE SEQUENCE</scope>
</reference>
<proteinExistence type="predicted"/>
<evidence type="ECO:0000313" key="1">
    <source>
        <dbReference type="EMBL" id="CAB4126426.1"/>
    </source>
</evidence>
<sequence length="368" mass="39879">MINLNNWLFNLVDNFTFYKGGGGGGSSTTSNQLDPTIAPFVKYGLEEAKGLYQTSTPEYYGGQTYVAPSAQTQTALQAAQNRALGGNPLLPAAQQQQGSTVSGDFLSAGNPYFSQAMQGAAQGATQNYYDAIKAAQSGASQAGRYGSGVSADIQNRAANTLSNTLANKYGEFAAQNYANERALQQQSALNAPQLAAADYADIQQLMNVGKTAEDYQKTALQADIDRFNFEQNKPYQKLSAYLGAAYGAPMGQVSQTTQSGGGKIVCTAMNKEYGFGSFRQAIWLAQSKDLDPAYEKGYHKLFLPLVGYAYRSGEKNTLQRILRGVLEHIARHRTADIWKQKRGKNRDGYGMIYRAVLEPICYVVGKVA</sequence>
<name>A0A6J5KZP5_9CAUD</name>